<comment type="caution">
    <text evidence="10">The sequence shown here is derived from an EMBL/GenBank/DDBJ whole genome shotgun (WGS) entry which is preliminary data.</text>
</comment>
<feature type="transmembrane region" description="Helical" evidence="9">
    <location>
        <begin position="94"/>
        <end position="114"/>
    </location>
</feature>
<accession>A0AAW1SR02</accession>
<protein>
    <submittedName>
        <fullName evidence="10">Uncharacterized protein</fullName>
    </submittedName>
</protein>
<dbReference type="GO" id="GO:0015204">
    <property type="term" value="F:urea transmembrane transporter activity"/>
    <property type="evidence" value="ECO:0007669"/>
    <property type="project" value="InterPro"/>
</dbReference>
<name>A0AAW1SR02_9CHLO</name>
<dbReference type="GO" id="GO:0016020">
    <property type="term" value="C:membrane"/>
    <property type="evidence" value="ECO:0007669"/>
    <property type="project" value="UniProtKB-SubCell"/>
</dbReference>
<evidence type="ECO:0000256" key="1">
    <source>
        <dbReference type="ARBA" id="ARBA00004141"/>
    </source>
</evidence>
<feature type="transmembrane region" description="Helical" evidence="9">
    <location>
        <begin position="410"/>
        <end position="432"/>
    </location>
</feature>
<dbReference type="Gene3D" id="1.20.1730.10">
    <property type="entry name" value="Sodium/glucose cotransporter"/>
    <property type="match status" value="1"/>
</dbReference>
<feature type="transmembrane region" description="Helical" evidence="9">
    <location>
        <begin position="510"/>
        <end position="534"/>
    </location>
</feature>
<evidence type="ECO:0000256" key="7">
    <source>
        <dbReference type="RuleBase" id="RU362091"/>
    </source>
</evidence>
<evidence type="ECO:0000256" key="3">
    <source>
        <dbReference type="ARBA" id="ARBA00022448"/>
    </source>
</evidence>
<sequence length="618" mass="67111">MPINGTNLFGLHQYDYKQSFFGGNAPLSQAVGYPLVIGLAAFFTILTLLFVQIDKHWGGTKSVARQHQRAICVSDLICSAELLFPDVQGVAGPYWYAGAAVVQILCFGIIAVYIKRRAPTTHTVLEIVHARWVTAIIVSGQLILGGSAVITSLTGMNIYAAIFIIPFTVVLYTSTGGLKATFTSSYIHTCIIFIVLLIFMFNTYTTNHLLGNIGKVYDNLAKVSALNPVSGNRGGSYLTFWSIDGLKFGILQAVSCWGITIVDQAYWQSAIAARPSAAYKGYILGGLLWFGIPFGLATSLGLAVRALDLPLTVTEAGDGLVPPAAAVALLGKFGAILIVIIVLMAITSSGSAEMVSVSSLVTYDLYKPYVAKYASSEHLLWISRGAVAFFGLVMACVSVIFYKANINLNFLYFLMATATCGAVPPLAASVTWNKTGKFAAIFCELLVPPQNPLTCTPAQPKKAIEKEETKSALDYAEKTIWIWCIVLTFIFIFGWPLLALAPGVFPKGYFYFWVILSFIWGMIAAALAFFLPIIESRFIIFRVLYSVFPCFPVLNRLGTAEQLDSDSDTPARKDSQDSLDSEDAKLKAQAAHQLENARSTQPLTQDLVPPFKVSPSDA</sequence>
<evidence type="ECO:0000313" key="11">
    <source>
        <dbReference type="Proteomes" id="UP001485043"/>
    </source>
</evidence>
<evidence type="ECO:0000256" key="6">
    <source>
        <dbReference type="ARBA" id="ARBA00023136"/>
    </source>
</evidence>
<proteinExistence type="inferred from homology"/>
<comment type="subcellular location">
    <subcellularLocation>
        <location evidence="1">Membrane</location>
        <topology evidence="1">Multi-pass membrane protein</topology>
    </subcellularLocation>
</comment>
<keyword evidence="5 9" id="KW-1133">Transmembrane helix</keyword>
<keyword evidence="6 9" id="KW-0472">Membrane</keyword>
<feature type="transmembrane region" description="Helical" evidence="9">
    <location>
        <begin position="279"/>
        <end position="304"/>
    </location>
</feature>
<dbReference type="Pfam" id="PF00474">
    <property type="entry name" value="SSF"/>
    <property type="match status" value="1"/>
</dbReference>
<gene>
    <name evidence="10" type="ORF">WJX84_005933</name>
</gene>
<keyword evidence="4 9" id="KW-0812">Transmembrane</keyword>
<evidence type="ECO:0000313" key="10">
    <source>
        <dbReference type="EMBL" id="KAK9855438.1"/>
    </source>
</evidence>
<dbReference type="InterPro" id="IPR031155">
    <property type="entry name" value="DUR"/>
</dbReference>
<dbReference type="InterPro" id="IPR038377">
    <property type="entry name" value="Na/Glc_symporter_sf"/>
</dbReference>
<evidence type="ECO:0000256" key="9">
    <source>
        <dbReference type="SAM" id="Phobius"/>
    </source>
</evidence>
<feature type="transmembrane region" description="Helical" evidence="9">
    <location>
        <begin position="31"/>
        <end position="51"/>
    </location>
</feature>
<dbReference type="EMBL" id="JALJOV010001063">
    <property type="protein sequence ID" value="KAK9855438.1"/>
    <property type="molecule type" value="Genomic_DNA"/>
</dbReference>
<feature type="compositionally biased region" description="Basic and acidic residues" evidence="8">
    <location>
        <begin position="569"/>
        <end position="586"/>
    </location>
</feature>
<feature type="transmembrane region" description="Helical" evidence="9">
    <location>
        <begin position="480"/>
        <end position="498"/>
    </location>
</feature>
<organism evidence="10 11">
    <name type="scientific">Apatococcus fuscideae</name>
    <dbReference type="NCBI Taxonomy" id="2026836"/>
    <lineage>
        <taxon>Eukaryota</taxon>
        <taxon>Viridiplantae</taxon>
        <taxon>Chlorophyta</taxon>
        <taxon>core chlorophytes</taxon>
        <taxon>Trebouxiophyceae</taxon>
        <taxon>Chlorellales</taxon>
        <taxon>Chlorellaceae</taxon>
        <taxon>Apatococcus</taxon>
    </lineage>
</organism>
<dbReference type="PANTHER" id="PTHR46154">
    <property type="match status" value="1"/>
</dbReference>
<feature type="transmembrane region" description="Helical" evidence="9">
    <location>
        <begin position="186"/>
        <end position="204"/>
    </location>
</feature>
<dbReference type="CDD" id="cd11476">
    <property type="entry name" value="SLC5sbd_DUR3"/>
    <property type="match status" value="1"/>
</dbReference>
<evidence type="ECO:0000256" key="4">
    <source>
        <dbReference type="ARBA" id="ARBA00022692"/>
    </source>
</evidence>
<feature type="transmembrane region" description="Helical" evidence="9">
    <location>
        <begin position="156"/>
        <end position="174"/>
    </location>
</feature>
<dbReference type="PANTHER" id="PTHR46154:SF4">
    <property type="entry name" value="UREA ACTIVE TRANSPORTER"/>
    <property type="match status" value="1"/>
</dbReference>
<keyword evidence="3" id="KW-0813">Transport</keyword>
<evidence type="ECO:0000256" key="2">
    <source>
        <dbReference type="ARBA" id="ARBA00006434"/>
    </source>
</evidence>
<dbReference type="InterPro" id="IPR001734">
    <property type="entry name" value="Na/solute_symporter"/>
</dbReference>
<feature type="transmembrane region" description="Helical" evidence="9">
    <location>
        <begin position="248"/>
        <end position="267"/>
    </location>
</feature>
<comment type="similarity">
    <text evidence="2 7">Belongs to the sodium:solute symporter (SSF) (TC 2.A.21) family.</text>
</comment>
<evidence type="ECO:0000256" key="8">
    <source>
        <dbReference type="SAM" id="MobiDB-lite"/>
    </source>
</evidence>
<feature type="transmembrane region" description="Helical" evidence="9">
    <location>
        <begin position="130"/>
        <end position="150"/>
    </location>
</feature>
<feature type="region of interest" description="Disordered" evidence="8">
    <location>
        <begin position="563"/>
        <end position="618"/>
    </location>
</feature>
<feature type="transmembrane region" description="Helical" evidence="9">
    <location>
        <begin position="324"/>
        <end position="346"/>
    </location>
</feature>
<dbReference type="Proteomes" id="UP001485043">
    <property type="component" value="Unassembled WGS sequence"/>
</dbReference>
<dbReference type="PROSITE" id="PS50283">
    <property type="entry name" value="NA_SOLUT_SYMP_3"/>
    <property type="match status" value="1"/>
</dbReference>
<evidence type="ECO:0000256" key="5">
    <source>
        <dbReference type="ARBA" id="ARBA00022989"/>
    </source>
</evidence>
<reference evidence="10 11" key="1">
    <citation type="journal article" date="2024" name="Nat. Commun.">
        <title>Phylogenomics reveals the evolutionary origins of lichenization in chlorophyte algae.</title>
        <authorList>
            <person name="Puginier C."/>
            <person name="Libourel C."/>
            <person name="Otte J."/>
            <person name="Skaloud P."/>
            <person name="Haon M."/>
            <person name="Grisel S."/>
            <person name="Petersen M."/>
            <person name="Berrin J.G."/>
            <person name="Delaux P.M."/>
            <person name="Dal Grande F."/>
            <person name="Keller J."/>
        </authorList>
    </citation>
    <scope>NUCLEOTIDE SEQUENCE [LARGE SCALE GENOMIC DNA]</scope>
    <source>
        <strain evidence="10 11">SAG 2523</strain>
    </source>
</reference>
<feature type="transmembrane region" description="Helical" evidence="9">
    <location>
        <begin position="381"/>
        <end position="404"/>
    </location>
</feature>
<dbReference type="AlphaFoldDB" id="A0AAW1SR02"/>
<keyword evidence="11" id="KW-1185">Reference proteome</keyword>